<dbReference type="PROSITE" id="PS51257">
    <property type="entry name" value="PROKAR_LIPOPROTEIN"/>
    <property type="match status" value="1"/>
</dbReference>
<feature type="signal peptide" evidence="2">
    <location>
        <begin position="1"/>
        <end position="26"/>
    </location>
</feature>
<keyword evidence="2" id="KW-0732">Signal</keyword>
<organism evidence="3 4">
    <name type="scientific">Thermohalobaculum xanthum</name>
    <dbReference type="NCBI Taxonomy" id="2753746"/>
    <lineage>
        <taxon>Bacteria</taxon>
        <taxon>Pseudomonadati</taxon>
        <taxon>Pseudomonadota</taxon>
        <taxon>Alphaproteobacteria</taxon>
        <taxon>Rhodobacterales</taxon>
        <taxon>Paracoccaceae</taxon>
        <taxon>Thermohalobaculum</taxon>
    </lineage>
</organism>
<comment type="caution">
    <text evidence="3">The sequence shown here is derived from an EMBL/GenBank/DDBJ whole genome shotgun (WGS) entry which is preliminary data.</text>
</comment>
<sequence length="74" mass="7855">MRTFRHTMPRVAAVAALALLSACASKSDVDALRADVAQAQADAAEAKQRAASAEAAALAAQERADRIYRESLRK</sequence>
<keyword evidence="1" id="KW-0175">Coiled coil</keyword>
<evidence type="ECO:0000313" key="3">
    <source>
        <dbReference type="EMBL" id="MBK0400306.1"/>
    </source>
</evidence>
<evidence type="ECO:0000313" key="4">
    <source>
        <dbReference type="Proteomes" id="UP000655420"/>
    </source>
</evidence>
<evidence type="ECO:0008006" key="5">
    <source>
        <dbReference type="Google" id="ProtNLM"/>
    </source>
</evidence>
<evidence type="ECO:0000256" key="2">
    <source>
        <dbReference type="SAM" id="SignalP"/>
    </source>
</evidence>
<keyword evidence="4" id="KW-1185">Reference proteome</keyword>
<name>A0A8J7SFR3_9RHOB</name>
<evidence type="ECO:0000256" key="1">
    <source>
        <dbReference type="SAM" id="Coils"/>
    </source>
</evidence>
<gene>
    <name evidence="3" type="ORF">H0I76_13990</name>
</gene>
<feature type="chain" id="PRO_5035213701" description="Lipoprotein" evidence="2">
    <location>
        <begin position="27"/>
        <end position="74"/>
    </location>
</feature>
<dbReference type="Proteomes" id="UP000655420">
    <property type="component" value="Unassembled WGS sequence"/>
</dbReference>
<dbReference type="RefSeq" id="WP_200610915.1">
    <property type="nucleotide sequence ID" value="NZ_JAEHHL010000008.1"/>
</dbReference>
<dbReference type="EMBL" id="JAEHHL010000008">
    <property type="protein sequence ID" value="MBK0400306.1"/>
    <property type="molecule type" value="Genomic_DNA"/>
</dbReference>
<reference evidence="3" key="1">
    <citation type="submission" date="2020-12" db="EMBL/GenBank/DDBJ databases">
        <title>Bacterial taxonomy.</title>
        <authorList>
            <person name="Pan X."/>
        </authorList>
    </citation>
    <scope>NUCLEOTIDE SEQUENCE</scope>
    <source>
        <strain evidence="3">M0105</strain>
    </source>
</reference>
<accession>A0A8J7SFR3</accession>
<feature type="coiled-coil region" evidence="1">
    <location>
        <begin position="29"/>
        <end position="63"/>
    </location>
</feature>
<dbReference type="AlphaFoldDB" id="A0A8J7SFR3"/>
<proteinExistence type="predicted"/>
<protein>
    <recommendedName>
        <fullName evidence="5">Lipoprotein</fullName>
    </recommendedName>
</protein>